<name>A0AA41SEV7_PAPNU</name>
<feature type="compositionally biased region" description="Polar residues" evidence="1">
    <location>
        <begin position="96"/>
        <end position="108"/>
    </location>
</feature>
<accession>A0AA41SEV7</accession>
<sequence>MTRGIHGCPTSDDPMHHSLAKIKRSSQKRPLPATKTKDNFQVQFHSQGASDVPKQKKFRRLFDLTPTRTLLSSKPGDLQVERRVRTSQGVGLKSRGPSQASSSSIPHTTDNDRHQEGPSRASSLPNFDAGVLENESRRSQASRQVSPSPENVEHSPAGSNTPAEHNAESGAPRFVKRGITRMLKALAQQPVQNLLPRVGVFNKEFIGPYASELIASLGVWTRQRENFPLSIRLFRKMPPENDHYELVPDDEVTETMLRKYMNKAYVSYRASLSTHFRETCKGDLQIALAHPPKNCENIEDWKNICEYFNTTEAKARSAKAIAAREKQVLNHTNGSQSFTRKLFERGKEGKASTNM</sequence>
<feature type="compositionally biased region" description="Polar residues" evidence="1">
    <location>
        <begin position="39"/>
        <end position="49"/>
    </location>
</feature>
<comment type="caution">
    <text evidence="2">The sequence shown here is derived from an EMBL/GenBank/DDBJ whole genome shotgun (WGS) entry which is preliminary data.</text>
</comment>
<evidence type="ECO:0000313" key="3">
    <source>
        <dbReference type="Proteomes" id="UP001177140"/>
    </source>
</evidence>
<feature type="compositionally biased region" description="Basic residues" evidence="1">
    <location>
        <begin position="18"/>
        <end position="27"/>
    </location>
</feature>
<gene>
    <name evidence="2" type="ORF">MKW94_020519</name>
</gene>
<organism evidence="2 3">
    <name type="scientific">Papaver nudicaule</name>
    <name type="common">Iceland poppy</name>
    <dbReference type="NCBI Taxonomy" id="74823"/>
    <lineage>
        <taxon>Eukaryota</taxon>
        <taxon>Viridiplantae</taxon>
        <taxon>Streptophyta</taxon>
        <taxon>Embryophyta</taxon>
        <taxon>Tracheophyta</taxon>
        <taxon>Spermatophyta</taxon>
        <taxon>Magnoliopsida</taxon>
        <taxon>Ranunculales</taxon>
        <taxon>Papaveraceae</taxon>
        <taxon>Papaveroideae</taxon>
        <taxon>Papaver</taxon>
    </lineage>
</organism>
<feature type="region of interest" description="Disordered" evidence="1">
    <location>
        <begin position="1"/>
        <end position="57"/>
    </location>
</feature>
<feature type="region of interest" description="Disordered" evidence="1">
    <location>
        <begin position="69"/>
        <end position="170"/>
    </location>
</feature>
<dbReference type="Proteomes" id="UP001177140">
    <property type="component" value="Unassembled WGS sequence"/>
</dbReference>
<dbReference type="EMBL" id="JAJJMA010188220">
    <property type="protein sequence ID" value="MCL7038214.1"/>
    <property type="molecule type" value="Genomic_DNA"/>
</dbReference>
<evidence type="ECO:0000256" key="1">
    <source>
        <dbReference type="SAM" id="MobiDB-lite"/>
    </source>
</evidence>
<dbReference type="InterPro" id="IPR004252">
    <property type="entry name" value="Probable_transposase_24"/>
</dbReference>
<reference evidence="2" key="1">
    <citation type="submission" date="2022-03" db="EMBL/GenBank/DDBJ databases">
        <title>A functionally conserved STORR gene fusion in Papaver species that diverged 16.8 million years ago.</title>
        <authorList>
            <person name="Catania T."/>
        </authorList>
    </citation>
    <scope>NUCLEOTIDE SEQUENCE</scope>
    <source>
        <strain evidence="2">S-191538</strain>
    </source>
</reference>
<dbReference type="Pfam" id="PF03004">
    <property type="entry name" value="Transposase_24"/>
    <property type="match status" value="1"/>
</dbReference>
<dbReference type="AlphaFoldDB" id="A0AA41SEV7"/>
<keyword evidence="3" id="KW-1185">Reference proteome</keyword>
<feature type="compositionally biased region" description="Polar residues" evidence="1">
    <location>
        <begin position="139"/>
        <end position="149"/>
    </location>
</feature>
<proteinExistence type="predicted"/>
<protein>
    <submittedName>
        <fullName evidence="2">Uncharacterized protein</fullName>
    </submittedName>
</protein>
<evidence type="ECO:0000313" key="2">
    <source>
        <dbReference type="EMBL" id="MCL7038214.1"/>
    </source>
</evidence>